<keyword evidence="6" id="KW-1185">Reference proteome</keyword>
<reference evidence="5" key="1">
    <citation type="submission" date="2022-05" db="EMBL/GenBank/DDBJ databases">
        <title>Jatrophihabitans sp. SB3-54 whole genome sequence.</title>
        <authorList>
            <person name="Suh M.K."/>
            <person name="Eom M.K."/>
            <person name="Kim J.S."/>
            <person name="Kim H.S."/>
            <person name="Do H.E."/>
            <person name="Shin Y.K."/>
            <person name="Lee J.-S."/>
        </authorList>
    </citation>
    <scope>NUCLEOTIDE SEQUENCE</scope>
    <source>
        <strain evidence="5">SB3-54</strain>
    </source>
</reference>
<dbReference type="PANTHER" id="PTHR33164:SF64">
    <property type="entry name" value="TRANSCRIPTIONAL REGULATOR SLYA"/>
    <property type="match status" value="1"/>
</dbReference>
<dbReference type="InterPro" id="IPR039422">
    <property type="entry name" value="MarR/SlyA-like"/>
</dbReference>
<evidence type="ECO:0000256" key="1">
    <source>
        <dbReference type="ARBA" id="ARBA00023015"/>
    </source>
</evidence>
<dbReference type="Proteomes" id="UP001164693">
    <property type="component" value="Chromosome"/>
</dbReference>
<keyword evidence="2" id="KW-0238">DNA-binding</keyword>
<accession>A0ABY7JRA0</accession>
<dbReference type="SUPFAM" id="SSF46785">
    <property type="entry name" value="Winged helix' DNA-binding domain"/>
    <property type="match status" value="1"/>
</dbReference>
<dbReference type="PANTHER" id="PTHR33164">
    <property type="entry name" value="TRANSCRIPTIONAL REGULATOR, MARR FAMILY"/>
    <property type="match status" value="1"/>
</dbReference>
<organism evidence="5 6">
    <name type="scientific">Jatrophihabitans cynanchi</name>
    <dbReference type="NCBI Taxonomy" id="2944128"/>
    <lineage>
        <taxon>Bacteria</taxon>
        <taxon>Bacillati</taxon>
        <taxon>Actinomycetota</taxon>
        <taxon>Actinomycetes</taxon>
        <taxon>Jatrophihabitantales</taxon>
        <taxon>Jatrophihabitantaceae</taxon>
        <taxon>Jatrophihabitans</taxon>
    </lineage>
</organism>
<feature type="domain" description="HTH marR-type" evidence="4">
    <location>
        <begin position="1"/>
        <end position="133"/>
    </location>
</feature>
<evidence type="ECO:0000259" key="4">
    <source>
        <dbReference type="PROSITE" id="PS50995"/>
    </source>
</evidence>
<dbReference type="Gene3D" id="1.10.10.10">
    <property type="entry name" value="Winged helix-like DNA-binding domain superfamily/Winged helix DNA-binding domain"/>
    <property type="match status" value="1"/>
</dbReference>
<evidence type="ECO:0000256" key="2">
    <source>
        <dbReference type="ARBA" id="ARBA00023125"/>
    </source>
</evidence>
<dbReference type="RefSeq" id="WP_269441592.1">
    <property type="nucleotide sequence ID" value="NZ_CP097463.1"/>
</dbReference>
<keyword evidence="1" id="KW-0805">Transcription regulation</keyword>
<protein>
    <submittedName>
        <fullName evidence="5">MarR family transcriptional regulator</fullName>
    </submittedName>
</protein>
<evidence type="ECO:0000313" key="5">
    <source>
        <dbReference type="EMBL" id="WAX55090.1"/>
    </source>
</evidence>
<keyword evidence="3" id="KW-0804">Transcription</keyword>
<gene>
    <name evidence="5" type="ORF">M6B22_11015</name>
</gene>
<dbReference type="Pfam" id="PF01047">
    <property type="entry name" value="MarR"/>
    <property type="match status" value="1"/>
</dbReference>
<dbReference type="SMART" id="SM00347">
    <property type="entry name" value="HTH_MARR"/>
    <property type="match status" value="1"/>
</dbReference>
<dbReference type="PROSITE" id="PS50995">
    <property type="entry name" value="HTH_MARR_2"/>
    <property type="match status" value="1"/>
</dbReference>
<dbReference type="PRINTS" id="PR00598">
    <property type="entry name" value="HTHMARR"/>
</dbReference>
<evidence type="ECO:0000256" key="3">
    <source>
        <dbReference type="ARBA" id="ARBA00023163"/>
    </source>
</evidence>
<dbReference type="InterPro" id="IPR036390">
    <property type="entry name" value="WH_DNA-bd_sf"/>
</dbReference>
<dbReference type="InterPro" id="IPR000835">
    <property type="entry name" value="HTH_MarR-typ"/>
</dbReference>
<proteinExistence type="predicted"/>
<evidence type="ECO:0000313" key="6">
    <source>
        <dbReference type="Proteomes" id="UP001164693"/>
    </source>
</evidence>
<dbReference type="EMBL" id="CP097463">
    <property type="protein sequence ID" value="WAX55090.1"/>
    <property type="molecule type" value="Genomic_DNA"/>
</dbReference>
<dbReference type="InterPro" id="IPR036388">
    <property type="entry name" value="WH-like_DNA-bd_sf"/>
</dbReference>
<name>A0ABY7JRA0_9ACTN</name>
<sequence>MTELLDLYGRTTKVVRAATDAALRRHGLRLGQDHLLAQLWDEDGRTPGEAAARMGVSTPAVTKGATVLEKAGLLVRRRDPADNRLVRLWLTDAGKALQQPVERARREVEEALLRDLGPRDVSQLHRLLEKLRQAAAELSSPSAP</sequence>